<evidence type="ECO:0000313" key="3">
    <source>
        <dbReference type="EMBL" id="GCB35683.1"/>
    </source>
</evidence>
<proteinExistence type="predicted"/>
<comment type="caution">
    <text evidence="3">The sequence shown here is derived from an EMBL/GenBank/DDBJ whole genome shotgun (WGS) entry which is preliminary data.</text>
</comment>
<dbReference type="RefSeq" id="WP_125041571.1">
    <property type="nucleotide sequence ID" value="NZ_BHWB01000007.1"/>
</dbReference>
<accession>A0A401LVY1</accession>
<organism evidence="3 4">
    <name type="scientific">Bacteroides faecalis</name>
    <dbReference type="NCBI Taxonomy" id="2447885"/>
    <lineage>
        <taxon>Bacteria</taxon>
        <taxon>Pseudomonadati</taxon>
        <taxon>Bacteroidota</taxon>
        <taxon>Bacteroidia</taxon>
        <taxon>Bacteroidales</taxon>
        <taxon>Bacteroidaceae</taxon>
        <taxon>Bacteroides</taxon>
    </lineage>
</organism>
<gene>
    <name evidence="3" type="ORF">KGMB02408_26280</name>
</gene>
<reference evidence="3 4" key="1">
    <citation type="submission" date="2018-10" db="EMBL/GenBank/DDBJ databases">
        <title>Draft Genome Sequence of Bacteroides sp. KCTC 15687.</title>
        <authorList>
            <person name="Yu S.Y."/>
            <person name="Kim J.S."/>
            <person name="Oh B.S."/>
            <person name="Park S.H."/>
            <person name="Kang S.W."/>
            <person name="Park J.E."/>
            <person name="Choi S.H."/>
            <person name="Han K.I."/>
            <person name="Lee K.C."/>
            <person name="Eom M.K."/>
            <person name="Suh M.K."/>
            <person name="Lee D.H."/>
            <person name="Yoon H."/>
            <person name="Kim B."/>
            <person name="Yang S.J."/>
            <person name="Lee J.S."/>
            <person name="Lee J.H."/>
        </authorList>
    </citation>
    <scope>NUCLEOTIDE SEQUENCE [LARGE SCALE GENOMIC DNA]</scope>
    <source>
        <strain evidence="3 4">KCTC 15687</strain>
    </source>
</reference>
<dbReference type="InterPro" id="IPR045957">
    <property type="entry name" value="DUF6377"/>
</dbReference>
<evidence type="ECO:0000256" key="1">
    <source>
        <dbReference type="SAM" id="Phobius"/>
    </source>
</evidence>
<dbReference type="EMBL" id="BHWB01000007">
    <property type="protein sequence ID" value="GCB35683.1"/>
    <property type="molecule type" value="Genomic_DNA"/>
</dbReference>
<dbReference type="OrthoDB" id="1044679at2"/>
<dbReference type="Gene3D" id="1.25.40.10">
    <property type="entry name" value="Tetratricopeptide repeat domain"/>
    <property type="match status" value="1"/>
</dbReference>
<dbReference type="Pfam" id="PF19904">
    <property type="entry name" value="DUF6377"/>
    <property type="match status" value="1"/>
</dbReference>
<dbReference type="SUPFAM" id="SSF48452">
    <property type="entry name" value="TPR-like"/>
    <property type="match status" value="1"/>
</dbReference>
<sequence>MKIVLLYLLLLFGNSFLAYSKKEATTTLTRLDKILEKQDSYVKQKESRIDSLKKQLGIPNLSLDQQYILLKDICKEYKSYISDSSLVYAMRSNKIARQLNNKIWKDESNINTMFALITRGMYKEAIEVQQKIDRNTLSDSLLTLWYHCQQQLNHALALYTYPSPYTQQYTKLDHNYGDSLQATYPPSSTISQYNKAKGLIVDKEYKKAEDILHSLLKQIPNLSDLRAPIFFTLADVYRKQNEKDKYQEYLALAAIADIRTVTKENAALYSLAIHLYKEKDIKRAYKYIMYSLEDAVLCNAKLRTTRISQILPVISDAYKLQETQHKKMIFTFMIATSILSLFLIIAIFMTYKQMKKYSMAKEKLNNANLVKEEYIKHFLYLCSAYIGKLHNFRRTVNRKITAGQIDELLKMTKSSDMAESEQKEFYSNFDLAFLHLYPDFVEDFNTLLQPNERFILKHDELLNNELRIFALIRLGINDSSKIASFLHYSVNTIYTYRNKVKNKAIHREGFESQILKIGKP</sequence>
<dbReference type="Proteomes" id="UP000288079">
    <property type="component" value="Unassembled WGS sequence"/>
</dbReference>
<feature type="domain" description="DUF6377" evidence="2">
    <location>
        <begin position="257"/>
        <end position="483"/>
    </location>
</feature>
<evidence type="ECO:0000259" key="2">
    <source>
        <dbReference type="Pfam" id="PF19904"/>
    </source>
</evidence>
<name>A0A401LVY1_9BACE</name>
<feature type="transmembrane region" description="Helical" evidence="1">
    <location>
        <begin position="328"/>
        <end position="351"/>
    </location>
</feature>
<keyword evidence="1" id="KW-0472">Membrane</keyword>
<keyword evidence="1" id="KW-1133">Transmembrane helix</keyword>
<evidence type="ECO:0000313" key="4">
    <source>
        <dbReference type="Proteomes" id="UP000288079"/>
    </source>
</evidence>
<keyword evidence="4" id="KW-1185">Reference proteome</keyword>
<keyword evidence="1" id="KW-0812">Transmembrane</keyword>
<protein>
    <recommendedName>
        <fullName evidence="2">DUF6377 domain-containing protein</fullName>
    </recommendedName>
</protein>
<dbReference type="AlphaFoldDB" id="A0A401LVY1"/>
<dbReference type="InterPro" id="IPR011990">
    <property type="entry name" value="TPR-like_helical_dom_sf"/>
</dbReference>